<dbReference type="EMBL" id="BK015180">
    <property type="protein sequence ID" value="DAD94680.1"/>
    <property type="molecule type" value="Genomic_DNA"/>
</dbReference>
<evidence type="ECO:0000313" key="1">
    <source>
        <dbReference type="EMBL" id="DAD94680.1"/>
    </source>
</evidence>
<name>A0A8S5NKD7_9CAUD</name>
<accession>A0A8S5NKD7</accession>
<sequence length="124" mass="13473">MLPKAALVRSRKAIESLYADTCRIITEKDAVDPDTGIVNTVRVTSAEYPCRISYKNLPATGGDGIPVMTQSVTLFLSPEINIPAGADVDVVRQGRPLHFKSAGVSAVYDNHQEISLEHREVHDG</sequence>
<proteinExistence type="predicted"/>
<reference evidence="1" key="1">
    <citation type="journal article" date="2021" name="Proc. Natl. Acad. Sci. U.S.A.">
        <title>A Catalog of Tens of Thousands of Viruses from Human Metagenomes Reveals Hidden Associations with Chronic Diseases.</title>
        <authorList>
            <person name="Tisza M.J."/>
            <person name="Buck C.B."/>
        </authorList>
    </citation>
    <scope>NUCLEOTIDE SEQUENCE</scope>
    <source>
        <strain evidence="1">CtsMn4</strain>
    </source>
</reference>
<protein>
    <submittedName>
        <fullName evidence="1">Head closure knob</fullName>
    </submittedName>
</protein>
<organism evidence="1">
    <name type="scientific">Siphoviridae sp. ctsMn4</name>
    <dbReference type="NCBI Taxonomy" id="2826485"/>
    <lineage>
        <taxon>Viruses</taxon>
        <taxon>Duplodnaviria</taxon>
        <taxon>Heunggongvirae</taxon>
        <taxon>Uroviricota</taxon>
        <taxon>Caudoviricetes</taxon>
    </lineage>
</organism>